<dbReference type="PRINTS" id="PR00035">
    <property type="entry name" value="HTHGNTR"/>
</dbReference>
<evidence type="ECO:0000256" key="1">
    <source>
        <dbReference type="ARBA" id="ARBA00023015"/>
    </source>
</evidence>
<dbReference type="PRINTS" id="PR00033">
    <property type="entry name" value="HTHASNC"/>
</dbReference>
<dbReference type="InterPro" id="IPR000524">
    <property type="entry name" value="Tscrpt_reg_HTH_GntR"/>
</dbReference>
<dbReference type="InterPro" id="IPR011711">
    <property type="entry name" value="GntR_C"/>
</dbReference>
<dbReference type="InterPro" id="IPR036390">
    <property type="entry name" value="WH_DNA-bd_sf"/>
</dbReference>
<feature type="domain" description="HTH gntR-type" evidence="4">
    <location>
        <begin position="20"/>
        <end position="87"/>
    </location>
</feature>
<dbReference type="EMBL" id="CP042266">
    <property type="protein sequence ID" value="QDY75376.1"/>
    <property type="molecule type" value="Genomic_DNA"/>
</dbReference>
<gene>
    <name evidence="5" type="ORF">FQU76_01385</name>
</gene>
<keyword evidence="1" id="KW-0805">Transcription regulation</keyword>
<dbReference type="GO" id="GO:0003700">
    <property type="term" value="F:DNA-binding transcription factor activity"/>
    <property type="evidence" value="ECO:0007669"/>
    <property type="project" value="InterPro"/>
</dbReference>
<evidence type="ECO:0000256" key="3">
    <source>
        <dbReference type="ARBA" id="ARBA00023163"/>
    </source>
</evidence>
<dbReference type="Proteomes" id="UP000320580">
    <property type="component" value="Chromosome"/>
</dbReference>
<reference evidence="5 6" key="1">
    <citation type="submission" date="2019-07" db="EMBL/GenBank/DDBJ databases">
        <authorList>
            <person name="Zhu P."/>
        </authorList>
    </citation>
    <scope>NUCLEOTIDE SEQUENCE [LARGE SCALE GENOMIC DNA]</scope>
    <source>
        <strain evidence="5 6">SSL-25</strain>
    </source>
</reference>
<dbReference type="Gene3D" id="1.10.10.10">
    <property type="entry name" value="Winged helix-like DNA-binding domain superfamily/Winged helix DNA-binding domain"/>
    <property type="match status" value="1"/>
</dbReference>
<evidence type="ECO:0000313" key="5">
    <source>
        <dbReference type="EMBL" id="QDY75376.1"/>
    </source>
</evidence>
<keyword evidence="2" id="KW-0238">DNA-binding</keyword>
<proteinExistence type="predicted"/>
<keyword evidence="6" id="KW-1185">Reference proteome</keyword>
<evidence type="ECO:0000256" key="2">
    <source>
        <dbReference type="ARBA" id="ARBA00023125"/>
    </source>
</evidence>
<dbReference type="SMART" id="SM00895">
    <property type="entry name" value="FCD"/>
    <property type="match status" value="1"/>
</dbReference>
<dbReference type="PROSITE" id="PS50949">
    <property type="entry name" value="HTH_GNTR"/>
    <property type="match status" value="1"/>
</dbReference>
<accession>A0A5B8J2I3</accession>
<dbReference type="OrthoDB" id="8664638at2"/>
<evidence type="ECO:0000259" key="4">
    <source>
        <dbReference type="PROSITE" id="PS50949"/>
    </source>
</evidence>
<dbReference type="Pfam" id="PF07729">
    <property type="entry name" value="FCD"/>
    <property type="match status" value="1"/>
</dbReference>
<dbReference type="SUPFAM" id="SSF46785">
    <property type="entry name" value="Winged helix' DNA-binding domain"/>
    <property type="match status" value="1"/>
</dbReference>
<dbReference type="CDD" id="cd07377">
    <property type="entry name" value="WHTH_GntR"/>
    <property type="match status" value="1"/>
</dbReference>
<dbReference type="RefSeq" id="WP_146478688.1">
    <property type="nucleotide sequence ID" value="NZ_CP042266.1"/>
</dbReference>
<dbReference type="InterPro" id="IPR036388">
    <property type="entry name" value="WH-like_DNA-bd_sf"/>
</dbReference>
<dbReference type="GO" id="GO:0043565">
    <property type="term" value="F:sequence-specific DNA binding"/>
    <property type="evidence" value="ECO:0007669"/>
    <property type="project" value="InterPro"/>
</dbReference>
<keyword evidence="3" id="KW-0804">Transcription</keyword>
<name>A0A5B8J2I3_9ACTN</name>
<dbReference type="Pfam" id="PF00392">
    <property type="entry name" value="GntR"/>
    <property type="match status" value="1"/>
</dbReference>
<dbReference type="InterPro" id="IPR008920">
    <property type="entry name" value="TF_FadR/GntR_C"/>
</dbReference>
<evidence type="ECO:0000313" key="6">
    <source>
        <dbReference type="Proteomes" id="UP000320580"/>
    </source>
</evidence>
<dbReference type="SUPFAM" id="SSF48008">
    <property type="entry name" value="GntR ligand-binding domain-like"/>
    <property type="match status" value="1"/>
</dbReference>
<dbReference type="PANTHER" id="PTHR43537">
    <property type="entry name" value="TRANSCRIPTIONAL REGULATOR, GNTR FAMILY"/>
    <property type="match status" value="1"/>
</dbReference>
<dbReference type="KEGG" id="sqz:FQU76_01385"/>
<dbReference type="AlphaFoldDB" id="A0A5B8J2I3"/>
<protein>
    <submittedName>
        <fullName evidence="5">GntR family transcriptional regulator</fullName>
    </submittedName>
</protein>
<dbReference type="PANTHER" id="PTHR43537:SF45">
    <property type="entry name" value="GNTR FAMILY REGULATORY PROTEIN"/>
    <property type="match status" value="1"/>
</dbReference>
<dbReference type="SMART" id="SM00345">
    <property type="entry name" value="HTH_GNTR"/>
    <property type="match status" value="1"/>
</dbReference>
<dbReference type="Gene3D" id="1.20.120.530">
    <property type="entry name" value="GntR ligand-binding domain-like"/>
    <property type="match status" value="1"/>
</dbReference>
<organism evidence="5 6">
    <name type="scientific">Streptomyces qinzhouensis</name>
    <dbReference type="NCBI Taxonomy" id="2599401"/>
    <lineage>
        <taxon>Bacteria</taxon>
        <taxon>Bacillati</taxon>
        <taxon>Actinomycetota</taxon>
        <taxon>Actinomycetes</taxon>
        <taxon>Kitasatosporales</taxon>
        <taxon>Streptomycetaceae</taxon>
        <taxon>Streptomyces</taxon>
    </lineage>
</organism>
<sequence>MSSSRTTGLPARDSIGGAHLSLGDQVYLEVRERIIDGRCPSGHRVVERELADELGVSRIPVREALQRLEAEGFITVRARRGAFVAPLGPAEAADFFDIRERLEALAASLAAARADTEGLRTLEKLLERARRAAGSARRTRELVSIHADFHQQIVVMAGNPLLLDLMAPLDGRLRRLFSLTTEPADGVAMCGEHERLYAAIRDGDPAEAERIARAHVSGTREAALRLLAALEAADAPAG</sequence>
<dbReference type="InterPro" id="IPR000485">
    <property type="entry name" value="AsnC-type_HTH_dom"/>
</dbReference>